<dbReference type="SUPFAM" id="SSF55729">
    <property type="entry name" value="Acyl-CoA N-acyltransferases (Nat)"/>
    <property type="match status" value="1"/>
</dbReference>
<dbReference type="Proteomes" id="UP001215827">
    <property type="component" value="Chromosome"/>
</dbReference>
<sequence length="161" mass="18110">MTLIVRRYHDDDAEDFAQLNLRWIEEMFGVEESDRQQLLDPQGSILDPGGVIAIAELDGEVVGCGALVPPHHSPDDGQEWLELVKMATDPDAQGKGVASQVMTFLIDEARARGCDALWLETNDRLGAATRLYERKGFQRLEGDELWPTPYQRCNLQMVLEL</sequence>
<dbReference type="Pfam" id="PF00583">
    <property type="entry name" value="Acetyltransf_1"/>
    <property type="match status" value="1"/>
</dbReference>
<dbReference type="InterPro" id="IPR016181">
    <property type="entry name" value="Acyl_CoA_acyltransferase"/>
</dbReference>
<reference evidence="4 5" key="1">
    <citation type="submission" date="2023-03" db="EMBL/GenBank/DDBJ databases">
        <title>Altererythrobacter sp. CAU 1644 isolated from sand.</title>
        <authorList>
            <person name="Kim W."/>
        </authorList>
    </citation>
    <scope>NUCLEOTIDE SEQUENCE [LARGE SCALE GENOMIC DNA]</scope>
    <source>
        <strain evidence="4 5">CAU 1644</strain>
    </source>
</reference>
<keyword evidence="5" id="KW-1185">Reference proteome</keyword>
<evidence type="ECO:0000256" key="2">
    <source>
        <dbReference type="ARBA" id="ARBA00023315"/>
    </source>
</evidence>
<gene>
    <name evidence="4" type="ORF">P7228_13775</name>
</gene>
<feature type="domain" description="N-acetyltransferase" evidence="3">
    <location>
        <begin position="3"/>
        <end position="161"/>
    </location>
</feature>
<dbReference type="InterPro" id="IPR000182">
    <property type="entry name" value="GNAT_dom"/>
</dbReference>
<keyword evidence="1" id="KW-0808">Transferase</keyword>
<dbReference type="RefSeq" id="WP_278015805.1">
    <property type="nucleotide sequence ID" value="NZ_CP121106.1"/>
</dbReference>
<dbReference type="CDD" id="cd04301">
    <property type="entry name" value="NAT_SF"/>
    <property type="match status" value="1"/>
</dbReference>
<organism evidence="4 5">
    <name type="scientific">Altererythrobacter arenosus</name>
    <dbReference type="NCBI Taxonomy" id="3032592"/>
    <lineage>
        <taxon>Bacteria</taxon>
        <taxon>Pseudomonadati</taxon>
        <taxon>Pseudomonadota</taxon>
        <taxon>Alphaproteobacteria</taxon>
        <taxon>Sphingomonadales</taxon>
        <taxon>Erythrobacteraceae</taxon>
        <taxon>Altererythrobacter</taxon>
    </lineage>
</organism>
<proteinExistence type="predicted"/>
<dbReference type="PANTHER" id="PTHR43877:SF2">
    <property type="entry name" value="AMINOALKYLPHOSPHONATE N-ACETYLTRANSFERASE-RELATED"/>
    <property type="match status" value="1"/>
</dbReference>
<dbReference type="InterPro" id="IPR050832">
    <property type="entry name" value="Bact_Acetyltransf"/>
</dbReference>
<dbReference type="Gene3D" id="3.40.630.30">
    <property type="match status" value="1"/>
</dbReference>
<dbReference type="EMBL" id="CP121106">
    <property type="protein sequence ID" value="WFL77046.1"/>
    <property type="molecule type" value="Genomic_DNA"/>
</dbReference>
<dbReference type="PROSITE" id="PS51186">
    <property type="entry name" value="GNAT"/>
    <property type="match status" value="1"/>
</dbReference>
<evidence type="ECO:0000313" key="4">
    <source>
        <dbReference type="EMBL" id="WFL77046.1"/>
    </source>
</evidence>
<dbReference type="PANTHER" id="PTHR43877">
    <property type="entry name" value="AMINOALKYLPHOSPHONATE N-ACETYLTRANSFERASE-RELATED-RELATED"/>
    <property type="match status" value="1"/>
</dbReference>
<evidence type="ECO:0000259" key="3">
    <source>
        <dbReference type="PROSITE" id="PS51186"/>
    </source>
</evidence>
<name>A0ABY8FV65_9SPHN</name>
<accession>A0ABY8FV65</accession>
<keyword evidence="2" id="KW-0012">Acyltransferase</keyword>
<protein>
    <submittedName>
        <fullName evidence="4">GNAT family N-acetyltransferase</fullName>
    </submittedName>
</protein>
<evidence type="ECO:0000256" key="1">
    <source>
        <dbReference type="ARBA" id="ARBA00022679"/>
    </source>
</evidence>
<evidence type="ECO:0000313" key="5">
    <source>
        <dbReference type="Proteomes" id="UP001215827"/>
    </source>
</evidence>